<dbReference type="EMBL" id="NTFH01000014">
    <property type="protein sequence ID" value="PHQ13815.1"/>
    <property type="molecule type" value="Genomic_DNA"/>
</dbReference>
<evidence type="ECO:0000313" key="2">
    <source>
        <dbReference type="Proteomes" id="UP000231409"/>
    </source>
</evidence>
<reference evidence="1 2" key="1">
    <citation type="submission" date="2017-09" db="EMBL/GenBank/DDBJ databases">
        <title>The draft genome sequences of Marinobacter sp. PWS21.</title>
        <authorList>
            <person name="Cao J."/>
        </authorList>
    </citation>
    <scope>NUCLEOTIDE SEQUENCE [LARGE SCALE GENOMIC DNA]</scope>
    <source>
        <strain evidence="1 2">PWS21</strain>
    </source>
</reference>
<name>A0A2G1UH96_9GAMM</name>
<dbReference type="AlphaFoldDB" id="A0A2G1UH96"/>
<dbReference type="Proteomes" id="UP000231409">
    <property type="component" value="Unassembled WGS sequence"/>
</dbReference>
<proteinExistence type="predicted"/>
<organism evidence="1 2">
    <name type="scientific">Marinobacter profundi</name>
    <dbReference type="NCBI Taxonomy" id="2666256"/>
    <lineage>
        <taxon>Bacteria</taxon>
        <taxon>Pseudomonadati</taxon>
        <taxon>Pseudomonadota</taxon>
        <taxon>Gammaproteobacteria</taxon>
        <taxon>Pseudomonadales</taxon>
        <taxon>Marinobacteraceae</taxon>
        <taxon>Marinobacter</taxon>
    </lineage>
</organism>
<accession>A0A2G1UH96</accession>
<keyword evidence="2" id="KW-1185">Reference proteome</keyword>
<sequence>MPVKTKIGKNQRLFRPSLGREFIRLQISKAIERYRSELEQKSATLKTELSIYAHEQNVGLSRLDEQRSKAIQKIYGLAMRWHDVYMEICQPDEPSFPTAEMKLQKYYNWSTNLVKAAEDISVESRDSAIFFQQDSYAVIANFGMAAMDLSCEFYDNTFGKVDMSKDPDYNVLFPMIEQERRSLASTSQEEFKQLRDLLVAEFRKLMKAEREPKVGQ</sequence>
<protein>
    <submittedName>
        <fullName evidence="1">Uncharacterized protein</fullName>
    </submittedName>
</protein>
<evidence type="ECO:0000313" key="1">
    <source>
        <dbReference type="EMBL" id="PHQ13815.1"/>
    </source>
</evidence>
<comment type="caution">
    <text evidence="1">The sequence shown here is derived from an EMBL/GenBank/DDBJ whole genome shotgun (WGS) entry which is preliminary data.</text>
</comment>
<gene>
    <name evidence="1" type="ORF">CLH61_16490</name>
</gene>